<dbReference type="RefSeq" id="XP_075098346.1">
    <property type="nucleotide sequence ID" value="XM_075242245.1"/>
</dbReference>
<accession>A0AC58TM98</accession>
<organism evidence="1 2">
    <name type="scientific">Nicotiana tabacum</name>
    <name type="common">Common tobacco</name>
    <dbReference type="NCBI Taxonomy" id="4097"/>
    <lineage>
        <taxon>Eukaryota</taxon>
        <taxon>Viridiplantae</taxon>
        <taxon>Streptophyta</taxon>
        <taxon>Embryophyta</taxon>
        <taxon>Tracheophyta</taxon>
        <taxon>Spermatophyta</taxon>
        <taxon>Magnoliopsida</taxon>
        <taxon>eudicotyledons</taxon>
        <taxon>Gunneridae</taxon>
        <taxon>Pentapetalae</taxon>
        <taxon>asterids</taxon>
        <taxon>lamiids</taxon>
        <taxon>Solanales</taxon>
        <taxon>Solanaceae</taxon>
        <taxon>Nicotianoideae</taxon>
        <taxon>Nicotianeae</taxon>
        <taxon>Nicotiana</taxon>
    </lineage>
</organism>
<reference evidence="2" key="2">
    <citation type="submission" date="2025-08" db="UniProtKB">
        <authorList>
            <consortium name="RefSeq"/>
        </authorList>
    </citation>
    <scope>IDENTIFICATION</scope>
    <source>
        <tissue evidence="2">Leaf</tissue>
    </source>
</reference>
<dbReference type="Proteomes" id="UP000790787">
    <property type="component" value="Chromosome 21"/>
</dbReference>
<evidence type="ECO:0000313" key="1">
    <source>
        <dbReference type="Proteomes" id="UP000790787"/>
    </source>
</evidence>
<proteinExistence type="predicted"/>
<name>A0AC58TM98_TOBAC</name>
<keyword evidence="1" id="KW-1185">Reference proteome</keyword>
<evidence type="ECO:0000313" key="2">
    <source>
        <dbReference type="RefSeq" id="XP_075098346.1"/>
    </source>
</evidence>
<gene>
    <name evidence="2" type="primary">LOC107789931</name>
</gene>
<sequence>MTVRKLAIPMLFLHDYYYMILIAVVLALLSTIASSEGPFIVAHKKATLTRLKSGAERLSVSIDIYNQGSATAYDLNLNDDSWSQNVFDIVAGNTSMSWERLDAGTVLSHSFELEAKTKTVFYGAPAVIKFRIPTKAALQEAYSTPILPLDILADRPPEKKFDRVSLDTSCSCTRPPKYG</sequence>
<protein>
    <submittedName>
        <fullName evidence="2">Uncharacterized protein LOC107789931</fullName>
    </submittedName>
</protein>
<reference evidence="1" key="1">
    <citation type="journal article" date="2014" name="Nat. Commun.">
        <title>The tobacco genome sequence and its comparison with those of tomato and potato.</title>
        <authorList>
            <person name="Sierro N."/>
            <person name="Battey J.N."/>
            <person name="Ouadi S."/>
            <person name="Bakaher N."/>
            <person name="Bovet L."/>
            <person name="Willig A."/>
            <person name="Goepfert S."/>
            <person name="Peitsch M.C."/>
            <person name="Ivanov N.V."/>
        </authorList>
    </citation>
    <scope>NUCLEOTIDE SEQUENCE [LARGE SCALE GENOMIC DNA]</scope>
</reference>